<proteinExistence type="predicted"/>
<evidence type="ECO:0000313" key="3">
    <source>
        <dbReference type="EMBL" id="GGL53662.1"/>
    </source>
</evidence>
<sequence length="396" mass="41994">MAPLTPKAIIEGRTGNRPATVLIIGLVLAGVGALAVMGAYFYFDGAVHTVVATIMALPVGAIVVAGLLYLDRFEPEPPLKLLFAFLWGCGVAALIALVVNSLGIVVLSSAIGAAGGNLLVASFLGPMVEETLKGSVLLVLLWRRRDEINGVTDCVLYAGMVAMGFAVIEDVNYFAEAMGRSGEAALLTWIVRTLFGPVGHPAFTSATAVGVAYAATGRRGAKGVLAVIGGWCIAVFLHMSWNIGSSFGLPGIAVSLVFILGWIAVLVVLLVRDRRRLIGTIQQYLPLYIPSGIVSAPDIAMLSNLRSRRLARQQVRARLGVPAARAMADYQLAATELALLHASATTRTVTPQRFNFRQQGLTYLMGQARQAFTPPAPLPRGPYPYQAPSEPPHGRP</sequence>
<dbReference type="GO" id="GO:0008233">
    <property type="term" value="F:peptidase activity"/>
    <property type="evidence" value="ECO:0007669"/>
    <property type="project" value="InterPro"/>
</dbReference>
<dbReference type="AlphaFoldDB" id="A0A917S4D9"/>
<keyword evidence="2" id="KW-0812">Transmembrane</keyword>
<gene>
    <name evidence="3" type="ORF">GCM10011575_10100</name>
</gene>
<dbReference type="RefSeq" id="WP_188894081.1">
    <property type="nucleotide sequence ID" value="NZ_BMMZ01000002.1"/>
</dbReference>
<keyword evidence="4" id="KW-1185">Reference proteome</keyword>
<evidence type="ECO:0008006" key="5">
    <source>
        <dbReference type="Google" id="ProtNLM"/>
    </source>
</evidence>
<dbReference type="PANTHER" id="PTHR36844">
    <property type="entry name" value="PROTEASE PRSW"/>
    <property type="match status" value="1"/>
</dbReference>
<name>A0A917S4D9_9ACTN</name>
<dbReference type="Proteomes" id="UP000613840">
    <property type="component" value="Unassembled WGS sequence"/>
</dbReference>
<evidence type="ECO:0000313" key="4">
    <source>
        <dbReference type="Proteomes" id="UP000613840"/>
    </source>
</evidence>
<keyword evidence="2" id="KW-0472">Membrane</keyword>
<protein>
    <recommendedName>
        <fullName evidence="5">Membrane proteinase PrsW, cleaves anti-sigma factor RsiW, M82 family</fullName>
    </recommendedName>
</protein>
<comment type="caution">
    <text evidence="3">The sequence shown here is derived from an EMBL/GenBank/DDBJ whole genome shotgun (WGS) entry which is preliminary data.</text>
</comment>
<feature type="transmembrane region" description="Helical" evidence="2">
    <location>
        <begin position="154"/>
        <end position="174"/>
    </location>
</feature>
<feature type="transmembrane region" description="Helical" evidence="2">
    <location>
        <begin position="194"/>
        <end position="216"/>
    </location>
</feature>
<feature type="transmembrane region" description="Helical" evidence="2">
    <location>
        <begin position="223"/>
        <end position="241"/>
    </location>
</feature>
<keyword evidence="2" id="KW-1133">Transmembrane helix</keyword>
<feature type="transmembrane region" description="Helical" evidence="2">
    <location>
        <begin position="49"/>
        <end position="70"/>
    </location>
</feature>
<dbReference type="EMBL" id="BMMZ01000002">
    <property type="protein sequence ID" value="GGL53662.1"/>
    <property type="molecule type" value="Genomic_DNA"/>
</dbReference>
<dbReference type="InterPro" id="IPR026898">
    <property type="entry name" value="PrsW"/>
</dbReference>
<dbReference type="Pfam" id="PF13367">
    <property type="entry name" value="PrsW-protease"/>
    <property type="match status" value="1"/>
</dbReference>
<dbReference type="PANTHER" id="PTHR36844:SF1">
    <property type="entry name" value="PROTEASE PRSW"/>
    <property type="match status" value="1"/>
</dbReference>
<organism evidence="3 4">
    <name type="scientific">Microlunatus endophyticus</name>
    <dbReference type="NCBI Taxonomy" id="1716077"/>
    <lineage>
        <taxon>Bacteria</taxon>
        <taxon>Bacillati</taxon>
        <taxon>Actinomycetota</taxon>
        <taxon>Actinomycetes</taxon>
        <taxon>Propionibacteriales</taxon>
        <taxon>Propionibacteriaceae</taxon>
        <taxon>Microlunatus</taxon>
    </lineage>
</organism>
<accession>A0A917S4D9</accession>
<feature type="transmembrane region" description="Helical" evidence="2">
    <location>
        <begin position="82"/>
        <end position="107"/>
    </location>
</feature>
<feature type="transmembrane region" description="Helical" evidence="2">
    <location>
        <begin position="21"/>
        <end position="43"/>
    </location>
</feature>
<feature type="transmembrane region" description="Helical" evidence="2">
    <location>
        <begin position="247"/>
        <end position="271"/>
    </location>
</feature>
<reference evidence="3" key="1">
    <citation type="journal article" date="2014" name="Int. J. Syst. Evol. Microbiol.">
        <title>Complete genome sequence of Corynebacterium casei LMG S-19264T (=DSM 44701T), isolated from a smear-ripened cheese.</title>
        <authorList>
            <consortium name="US DOE Joint Genome Institute (JGI-PGF)"/>
            <person name="Walter F."/>
            <person name="Albersmeier A."/>
            <person name="Kalinowski J."/>
            <person name="Ruckert C."/>
        </authorList>
    </citation>
    <scope>NUCLEOTIDE SEQUENCE</scope>
    <source>
        <strain evidence="3">CGMCC 4.7306</strain>
    </source>
</reference>
<evidence type="ECO:0000256" key="1">
    <source>
        <dbReference type="SAM" id="MobiDB-lite"/>
    </source>
</evidence>
<reference evidence="3" key="2">
    <citation type="submission" date="2020-09" db="EMBL/GenBank/DDBJ databases">
        <authorList>
            <person name="Sun Q."/>
            <person name="Zhou Y."/>
        </authorList>
    </citation>
    <scope>NUCLEOTIDE SEQUENCE</scope>
    <source>
        <strain evidence="3">CGMCC 4.7306</strain>
    </source>
</reference>
<feature type="transmembrane region" description="Helical" evidence="2">
    <location>
        <begin position="119"/>
        <end position="142"/>
    </location>
</feature>
<evidence type="ECO:0000256" key="2">
    <source>
        <dbReference type="SAM" id="Phobius"/>
    </source>
</evidence>
<feature type="region of interest" description="Disordered" evidence="1">
    <location>
        <begin position="374"/>
        <end position="396"/>
    </location>
</feature>